<dbReference type="InterPro" id="IPR045254">
    <property type="entry name" value="Nit1/2_C-N_Hydrolase"/>
</dbReference>
<evidence type="ECO:0000313" key="4">
    <source>
        <dbReference type="Proteomes" id="UP000228621"/>
    </source>
</evidence>
<dbReference type="EMBL" id="NKHF01000077">
    <property type="protein sequence ID" value="PCK30638.1"/>
    <property type="molecule type" value="Genomic_DNA"/>
</dbReference>
<dbReference type="CDD" id="cd07572">
    <property type="entry name" value="nit"/>
    <property type="match status" value="1"/>
</dbReference>
<dbReference type="GO" id="GO:0004190">
    <property type="term" value="F:aspartic-type endopeptidase activity"/>
    <property type="evidence" value="ECO:0007669"/>
    <property type="project" value="InterPro"/>
</dbReference>
<dbReference type="Proteomes" id="UP000228621">
    <property type="component" value="Unassembled WGS sequence"/>
</dbReference>
<dbReference type="GO" id="GO:0016811">
    <property type="term" value="F:hydrolase activity, acting on carbon-nitrogen (but not peptide) bonds, in linear amides"/>
    <property type="evidence" value="ECO:0007669"/>
    <property type="project" value="InterPro"/>
</dbReference>
<dbReference type="PANTHER" id="PTHR23088:SF27">
    <property type="entry name" value="DEAMINATED GLUTATHIONE AMIDASE"/>
    <property type="match status" value="1"/>
</dbReference>
<comment type="caution">
    <text evidence="3">The sequence shown here is derived from an EMBL/GenBank/DDBJ whole genome shotgun (WGS) entry which is preliminary data.</text>
</comment>
<organism evidence="3 4">
    <name type="scientific">Pseudoalteromonas piscicida</name>
    <dbReference type="NCBI Taxonomy" id="43662"/>
    <lineage>
        <taxon>Bacteria</taxon>
        <taxon>Pseudomonadati</taxon>
        <taxon>Pseudomonadota</taxon>
        <taxon>Gammaproteobacteria</taxon>
        <taxon>Alteromonadales</taxon>
        <taxon>Pseudoalteromonadaceae</taxon>
        <taxon>Pseudoalteromonas</taxon>
    </lineage>
</organism>
<dbReference type="InterPro" id="IPR036526">
    <property type="entry name" value="C-N_Hydrolase_sf"/>
</dbReference>
<dbReference type="Gene3D" id="3.60.110.10">
    <property type="entry name" value="Carbon-nitrogen hydrolase"/>
    <property type="match status" value="1"/>
</dbReference>
<dbReference type="InterPro" id="IPR001969">
    <property type="entry name" value="Aspartic_peptidase_AS"/>
</dbReference>
<dbReference type="PROSITE" id="PS50263">
    <property type="entry name" value="CN_HYDROLASE"/>
    <property type="match status" value="1"/>
</dbReference>
<dbReference type="OrthoDB" id="9811121at2"/>
<dbReference type="RefSeq" id="WP_099643191.1">
    <property type="nucleotide sequence ID" value="NZ_JAQPZX010000026.1"/>
</dbReference>
<accession>A0A2A5JMI2</accession>
<sequence length="271" mass="29981">MAKVIALPMCSAKTPQVNLDYLRNQLAKLVINGPTLVCLPETWLAFCDNAQQTWQEALHSEGYLQELGRLCQQYGVWLAAGTIAIPSSDEKYHAASFLFNARGEVVARYNKIHLFDAEVSDNTKRYRESERTESGQDVVVVDSPFGKIGLSVCYDLRFAGLFQVMRAQGAELFLVPSAFTCTTGAAHWQPLLQARAIENQCYVVAAAQTGSHENGRETYGHSLIVSPWGEVLADSGTSLTPISQSIDTAFLDSIRKKMPVADHNRFKSEFL</sequence>
<dbReference type="Pfam" id="PF00795">
    <property type="entry name" value="CN_hydrolase"/>
    <property type="match status" value="1"/>
</dbReference>
<proteinExistence type="predicted"/>
<evidence type="ECO:0000256" key="1">
    <source>
        <dbReference type="ARBA" id="ARBA00022801"/>
    </source>
</evidence>
<reference evidence="4" key="1">
    <citation type="journal article" date="2019" name="Genome Announc.">
        <title>Draft Genome Sequence of Pseudoalteromonas piscicida Strain 36Y ROTHPW, an Hypersaline Seawater Isolate from the South Coast of Sonora, Mexico.</title>
        <authorList>
            <person name="Sanchez-Diaz R."/>
            <person name="Molina-Garza Z.J."/>
            <person name="Cruz-Suarez L.E."/>
            <person name="Selvin J."/>
            <person name="Kiran G.S."/>
            <person name="Ibarra-Gamez J.C."/>
            <person name="Gomez-Gil B."/>
            <person name="Galaviz-Silva L."/>
        </authorList>
    </citation>
    <scope>NUCLEOTIDE SEQUENCE [LARGE SCALE GENOMIC DNA]</scope>
    <source>
        <strain evidence="4">36Y_RITHPW</strain>
    </source>
</reference>
<dbReference type="GO" id="GO:0006508">
    <property type="term" value="P:proteolysis"/>
    <property type="evidence" value="ECO:0007669"/>
    <property type="project" value="InterPro"/>
</dbReference>
<evidence type="ECO:0000313" key="3">
    <source>
        <dbReference type="EMBL" id="PCK30638.1"/>
    </source>
</evidence>
<feature type="domain" description="CN hydrolase" evidence="2">
    <location>
        <begin position="1"/>
        <end position="253"/>
    </location>
</feature>
<dbReference type="AlphaFoldDB" id="A0A2A5JMI2"/>
<keyword evidence="4" id="KW-1185">Reference proteome</keyword>
<evidence type="ECO:0000259" key="2">
    <source>
        <dbReference type="PROSITE" id="PS50263"/>
    </source>
</evidence>
<dbReference type="PROSITE" id="PS00141">
    <property type="entry name" value="ASP_PROTEASE"/>
    <property type="match status" value="1"/>
</dbReference>
<dbReference type="PANTHER" id="PTHR23088">
    <property type="entry name" value="NITRILASE-RELATED"/>
    <property type="match status" value="1"/>
</dbReference>
<dbReference type="InterPro" id="IPR003010">
    <property type="entry name" value="C-N_Hydrolase"/>
</dbReference>
<dbReference type="SUPFAM" id="SSF56317">
    <property type="entry name" value="Carbon-nitrogen hydrolase"/>
    <property type="match status" value="1"/>
</dbReference>
<protein>
    <submittedName>
        <fullName evidence="3">Amidohydrolase</fullName>
    </submittedName>
</protein>
<gene>
    <name evidence="3" type="ORF">CEX98_16830</name>
</gene>
<keyword evidence="1 3" id="KW-0378">Hydrolase</keyword>
<name>A0A2A5JMI2_PSEO7</name>